<dbReference type="RefSeq" id="WP_113287536.1">
    <property type="nucleotide sequence ID" value="NZ_QNTQ01000001.1"/>
</dbReference>
<dbReference type="GO" id="GO:0006355">
    <property type="term" value="P:regulation of DNA-templated transcription"/>
    <property type="evidence" value="ECO:0007669"/>
    <property type="project" value="UniProtKB-ARBA"/>
</dbReference>
<dbReference type="GO" id="GO:0005829">
    <property type="term" value="C:cytosol"/>
    <property type="evidence" value="ECO:0007669"/>
    <property type="project" value="TreeGrafter"/>
</dbReference>
<keyword evidence="1" id="KW-0805">Transcription regulation</keyword>
<dbReference type="Gene3D" id="1.10.10.10">
    <property type="entry name" value="Winged helix-like DNA-binding domain superfamily/Winged helix DNA-binding domain"/>
    <property type="match status" value="1"/>
</dbReference>
<dbReference type="GO" id="GO:0043200">
    <property type="term" value="P:response to amino acid"/>
    <property type="evidence" value="ECO:0007669"/>
    <property type="project" value="TreeGrafter"/>
</dbReference>
<feature type="domain" description="HTH asnC-type" evidence="4">
    <location>
        <begin position="3"/>
        <end position="64"/>
    </location>
</feature>
<organism evidence="5 6">
    <name type="scientific">Rhodosalinus halophilus</name>
    <dbReference type="NCBI Taxonomy" id="2259333"/>
    <lineage>
        <taxon>Bacteria</taxon>
        <taxon>Pseudomonadati</taxon>
        <taxon>Pseudomonadota</taxon>
        <taxon>Alphaproteobacteria</taxon>
        <taxon>Rhodobacterales</taxon>
        <taxon>Paracoccaceae</taxon>
        <taxon>Rhodosalinus</taxon>
    </lineage>
</organism>
<dbReference type="Pfam" id="PF13412">
    <property type="entry name" value="HTH_24"/>
    <property type="match status" value="1"/>
</dbReference>
<dbReference type="PANTHER" id="PTHR30154">
    <property type="entry name" value="LEUCINE-RESPONSIVE REGULATORY PROTEIN"/>
    <property type="match status" value="1"/>
</dbReference>
<sequence length="152" mass="17255">MQLEPQDIRLLAALQRDSRLSTAELAEVAGMSPSAAWRRVKRLESEGVIRAWRAEADPRACGLTFQAIVHVQLTRHEPDTLDRFIRAMKSREEVMDCFATTGEADYHLRVLCADIDAYNRFLEEFLFRVPGVASARTNVVLREVKRSATLPL</sequence>
<dbReference type="SUPFAM" id="SSF46785">
    <property type="entry name" value="Winged helix' DNA-binding domain"/>
    <property type="match status" value="1"/>
</dbReference>
<keyword evidence="6" id="KW-1185">Reference proteome</keyword>
<dbReference type="InterPro" id="IPR000485">
    <property type="entry name" value="AsnC-type_HTH_dom"/>
</dbReference>
<dbReference type="PRINTS" id="PR00033">
    <property type="entry name" value="HTHASNC"/>
</dbReference>
<dbReference type="InterPro" id="IPR036390">
    <property type="entry name" value="WH_DNA-bd_sf"/>
</dbReference>
<evidence type="ECO:0000256" key="2">
    <source>
        <dbReference type="ARBA" id="ARBA00023125"/>
    </source>
</evidence>
<evidence type="ECO:0000313" key="5">
    <source>
        <dbReference type="EMBL" id="RBI87513.1"/>
    </source>
</evidence>
<comment type="caution">
    <text evidence="5">The sequence shown here is derived from an EMBL/GenBank/DDBJ whole genome shotgun (WGS) entry which is preliminary data.</text>
</comment>
<dbReference type="InterPro" id="IPR036388">
    <property type="entry name" value="WH-like_DNA-bd_sf"/>
</dbReference>
<accession>A0A365UF86</accession>
<dbReference type="InterPro" id="IPR011008">
    <property type="entry name" value="Dimeric_a/b-barrel"/>
</dbReference>
<evidence type="ECO:0000256" key="1">
    <source>
        <dbReference type="ARBA" id="ARBA00023015"/>
    </source>
</evidence>
<reference evidence="5 6" key="1">
    <citation type="submission" date="2018-07" db="EMBL/GenBank/DDBJ databases">
        <title>Rhodosalinus sp. strain E84T genomic sequence and assembly.</title>
        <authorList>
            <person name="Liu Z.-W."/>
            <person name="Lu D.-C."/>
        </authorList>
    </citation>
    <scope>NUCLEOTIDE SEQUENCE [LARGE SCALE GENOMIC DNA]</scope>
    <source>
        <strain evidence="5 6">E84</strain>
    </source>
</reference>
<evidence type="ECO:0000313" key="6">
    <source>
        <dbReference type="Proteomes" id="UP000253370"/>
    </source>
</evidence>
<evidence type="ECO:0000259" key="4">
    <source>
        <dbReference type="PROSITE" id="PS50956"/>
    </source>
</evidence>
<protein>
    <submittedName>
        <fullName evidence="5">AsnC family transcriptional regulator</fullName>
    </submittedName>
</protein>
<gene>
    <name evidence="5" type="ORF">DRV85_00850</name>
</gene>
<dbReference type="OrthoDB" id="9802341at2"/>
<dbReference type="CDD" id="cd00090">
    <property type="entry name" value="HTH_ARSR"/>
    <property type="match status" value="1"/>
</dbReference>
<dbReference type="AlphaFoldDB" id="A0A365UF86"/>
<dbReference type="SMART" id="SM00344">
    <property type="entry name" value="HTH_ASNC"/>
    <property type="match status" value="1"/>
</dbReference>
<dbReference type="Gene3D" id="3.30.70.920">
    <property type="match status" value="1"/>
</dbReference>
<dbReference type="InterPro" id="IPR011991">
    <property type="entry name" value="ArsR-like_HTH"/>
</dbReference>
<dbReference type="GO" id="GO:0043565">
    <property type="term" value="F:sequence-specific DNA binding"/>
    <property type="evidence" value="ECO:0007669"/>
    <property type="project" value="InterPro"/>
</dbReference>
<dbReference type="PROSITE" id="PS50956">
    <property type="entry name" value="HTH_ASNC_2"/>
    <property type="match status" value="1"/>
</dbReference>
<dbReference type="InterPro" id="IPR019888">
    <property type="entry name" value="Tscrpt_reg_AsnC-like"/>
</dbReference>
<dbReference type="EMBL" id="QNTQ01000001">
    <property type="protein sequence ID" value="RBI87513.1"/>
    <property type="molecule type" value="Genomic_DNA"/>
</dbReference>
<dbReference type="PANTHER" id="PTHR30154:SF34">
    <property type="entry name" value="TRANSCRIPTIONAL REGULATOR AZLB"/>
    <property type="match status" value="1"/>
</dbReference>
<name>A0A365UF86_9RHOB</name>
<dbReference type="Pfam" id="PF01037">
    <property type="entry name" value="AsnC_trans_reg"/>
    <property type="match status" value="1"/>
</dbReference>
<proteinExistence type="predicted"/>
<evidence type="ECO:0000256" key="3">
    <source>
        <dbReference type="ARBA" id="ARBA00023163"/>
    </source>
</evidence>
<dbReference type="InterPro" id="IPR019887">
    <property type="entry name" value="Tscrpt_reg_AsnC/Lrp_C"/>
</dbReference>
<keyword evidence="3" id="KW-0804">Transcription</keyword>
<dbReference type="Proteomes" id="UP000253370">
    <property type="component" value="Unassembled WGS sequence"/>
</dbReference>
<dbReference type="SUPFAM" id="SSF54909">
    <property type="entry name" value="Dimeric alpha+beta barrel"/>
    <property type="match status" value="1"/>
</dbReference>
<keyword evidence="2" id="KW-0238">DNA-binding</keyword>